<dbReference type="NCBIfam" id="TIGR00914">
    <property type="entry name" value="2A0601"/>
    <property type="match status" value="1"/>
</dbReference>
<dbReference type="AlphaFoldDB" id="A0A0W0RBK9"/>
<evidence type="ECO:0000313" key="10">
    <source>
        <dbReference type="Proteomes" id="UP000054695"/>
    </source>
</evidence>
<evidence type="ECO:0000256" key="6">
    <source>
        <dbReference type="ARBA" id="ARBA00022989"/>
    </source>
</evidence>
<reference evidence="9 10" key="1">
    <citation type="submission" date="2015-11" db="EMBL/GenBank/DDBJ databases">
        <title>Genomic analysis of 38 Legionella species identifies large and diverse effector repertoires.</title>
        <authorList>
            <person name="Burstein D."/>
            <person name="Amaro F."/>
            <person name="Zusman T."/>
            <person name="Lifshitz Z."/>
            <person name="Cohen O."/>
            <person name="Gilbert J.A."/>
            <person name="Pupko T."/>
            <person name="Shuman H.A."/>
            <person name="Segal G."/>
        </authorList>
    </citation>
    <scope>NUCLEOTIDE SEQUENCE [LARGE SCALE GENOMIC DNA]</scope>
    <source>
        <strain evidence="9 10">WIGA</strain>
    </source>
</reference>
<comment type="subcellular location">
    <subcellularLocation>
        <location evidence="1">Cell membrane</location>
        <topology evidence="1">Multi-pass membrane protein</topology>
    </subcellularLocation>
</comment>
<organism evidence="9 10">
    <name type="scientific">Legionella bozemanae</name>
    <name type="common">Fluoribacter bozemanae</name>
    <dbReference type="NCBI Taxonomy" id="447"/>
    <lineage>
        <taxon>Bacteria</taxon>
        <taxon>Pseudomonadati</taxon>
        <taxon>Pseudomonadota</taxon>
        <taxon>Gammaproteobacteria</taxon>
        <taxon>Legionellales</taxon>
        <taxon>Legionellaceae</taxon>
        <taxon>Legionella</taxon>
    </lineage>
</organism>
<feature type="transmembrane region" description="Helical" evidence="8">
    <location>
        <begin position="338"/>
        <end position="357"/>
    </location>
</feature>
<feature type="transmembrane region" description="Helical" evidence="8">
    <location>
        <begin position="364"/>
        <end position="384"/>
    </location>
</feature>
<dbReference type="SUPFAM" id="SSF82866">
    <property type="entry name" value="Multidrug efflux transporter AcrB transmembrane domain"/>
    <property type="match status" value="2"/>
</dbReference>
<accession>A0A0W0RBK9</accession>
<dbReference type="PRINTS" id="PR00702">
    <property type="entry name" value="ACRIFLAVINRP"/>
</dbReference>
<dbReference type="InterPro" id="IPR004763">
    <property type="entry name" value="CusA-like"/>
</dbReference>
<dbReference type="Gene3D" id="3.30.2090.10">
    <property type="entry name" value="Multidrug efflux transporter AcrB TolC docking domain, DN and DC subdomains"/>
    <property type="match status" value="2"/>
</dbReference>
<evidence type="ECO:0000313" key="9">
    <source>
        <dbReference type="EMBL" id="KTC68426.1"/>
    </source>
</evidence>
<dbReference type="SUPFAM" id="SSF82714">
    <property type="entry name" value="Multidrug efflux transporter AcrB TolC docking domain, DN and DC subdomains"/>
    <property type="match status" value="2"/>
</dbReference>
<evidence type="ECO:0000256" key="3">
    <source>
        <dbReference type="ARBA" id="ARBA00022448"/>
    </source>
</evidence>
<keyword evidence="4" id="KW-1003">Cell membrane</keyword>
<dbReference type="EMBL" id="LNXU01000056">
    <property type="protein sequence ID" value="KTC68426.1"/>
    <property type="molecule type" value="Genomic_DNA"/>
</dbReference>
<dbReference type="PANTHER" id="PTHR32063:SF19">
    <property type="entry name" value="CATION EFFLUX SYSTEM PROTEIN CUSA"/>
    <property type="match status" value="1"/>
</dbReference>
<dbReference type="GO" id="GO:0042910">
    <property type="term" value="F:xenobiotic transmembrane transporter activity"/>
    <property type="evidence" value="ECO:0007669"/>
    <property type="project" value="TreeGrafter"/>
</dbReference>
<name>A0A0W0RBK9_LEGBO</name>
<feature type="transmembrane region" description="Helical" evidence="8">
    <location>
        <begin position="892"/>
        <end position="913"/>
    </location>
</feature>
<evidence type="ECO:0000256" key="8">
    <source>
        <dbReference type="SAM" id="Phobius"/>
    </source>
</evidence>
<dbReference type="PANTHER" id="PTHR32063">
    <property type="match status" value="1"/>
</dbReference>
<dbReference type="GO" id="GO:0008324">
    <property type="term" value="F:monoatomic cation transmembrane transporter activity"/>
    <property type="evidence" value="ECO:0007669"/>
    <property type="project" value="InterPro"/>
</dbReference>
<comment type="similarity">
    <text evidence="2">Belongs to the resistance-nodulation-cell division (RND) (TC 2.A.6) family.</text>
</comment>
<keyword evidence="5 8" id="KW-0812">Transmembrane</keyword>
<gene>
    <name evidence="9" type="ORF">Lboz_3411</name>
</gene>
<evidence type="ECO:0000256" key="1">
    <source>
        <dbReference type="ARBA" id="ARBA00004651"/>
    </source>
</evidence>
<dbReference type="SUPFAM" id="SSF82693">
    <property type="entry name" value="Multidrug efflux transporter AcrB pore domain, PN1, PN2, PC1 and PC2 subdomains"/>
    <property type="match status" value="2"/>
</dbReference>
<dbReference type="Proteomes" id="UP000054695">
    <property type="component" value="Unassembled WGS sequence"/>
</dbReference>
<feature type="transmembrane region" description="Helical" evidence="8">
    <location>
        <begin position="12"/>
        <end position="31"/>
    </location>
</feature>
<proteinExistence type="inferred from homology"/>
<dbReference type="Gene3D" id="3.30.70.1320">
    <property type="entry name" value="Multidrug efflux transporter AcrB pore domain like"/>
    <property type="match status" value="1"/>
</dbReference>
<dbReference type="GO" id="GO:0005886">
    <property type="term" value="C:plasma membrane"/>
    <property type="evidence" value="ECO:0007669"/>
    <property type="project" value="UniProtKB-SubCell"/>
</dbReference>
<keyword evidence="6 8" id="KW-1133">Transmembrane helix</keyword>
<dbReference type="PATRIC" id="fig|447.4.peg.3651"/>
<evidence type="ECO:0000256" key="5">
    <source>
        <dbReference type="ARBA" id="ARBA00022692"/>
    </source>
</evidence>
<dbReference type="Pfam" id="PF00873">
    <property type="entry name" value="ACR_tran"/>
    <property type="match status" value="1"/>
</dbReference>
<keyword evidence="3" id="KW-0813">Transport</keyword>
<evidence type="ECO:0000256" key="7">
    <source>
        <dbReference type="ARBA" id="ARBA00023136"/>
    </source>
</evidence>
<comment type="caution">
    <text evidence="9">The sequence shown here is derived from an EMBL/GenBank/DDBJ whole genome shotgun (WGS) entry which is preliminary data.</text>
</comment>
<dbReference type="Gene3D" id="3.30.70.1440">
    <property type="entry name" value="Multidrug efflux transporter AcrB pore domain"/>
    <property type="match status" value="1"/>
</dbReference>
<dbReference type="Gene3D" id="1.20.1640.10">
    <property type="entry name" value="Multidrug efflux transporter AcrB transmembrane domain"/>
    <property type="match status" value="2"/>
</dbReference>
<dbReference type="STRING" id="447.Lboz_3411"/>
<evidence type="ECO:0000256" key="4">
    <source>
        <dbReference type="ARBA" id="ARBA00022475"/>
    </source>
</evidence>
<feature type="transmembrane region" description="Helical" evidence="8">
    <location>
        <begin position="390"/>
        <end position="411"/>
    </location>
</feature>
<protein>
    <submittedName>
        <fullName evidence="9">Chemiosmotic efflux system B protein A</fullName>
    </submittedName>
</protein>
<feature type="transmembrane region" description="Helical" evidence="8">
    <location>
        <begin position="920"/>
        <end position="943"/>
    </location>
</feature>
<dbReference type="InterPro" id="IPR027463">
    <property type="entry name" value="AcrB_DN_DC_subdom"/>
</dbReference>
<feature type="transmembrane region" description="Helical" evidence="8">
    <location>
        <begin position="869"/>
        <end position="886"/>
    </location>
</feature>
<sequence length="1047" mass="116191">MVERIIEFCARNRFIVLLFVLGFSFMGYIALKNTRMDALPDISDTQVIVYTTWMGRSPDLMEDQVTYPIVTALLSAPKVVAVRGFSDFGFSYVYIIFEDGTDIYWARSRVLEYMSQLAGKLPEGVTPQLGPDATPVGWIYQYALVDENGKHNLAELRTFQDWYLRYWLRAVPGVSEVASVGGFVKQYQVNLDPVKVLAYNLSVPEIVEKIRMSNNDTGGRVIEFSGVEYMIRGRGYIKSTEDIEKIAVGTNANGTPILLRDVATVQLGSDMRRGVVDLNGQGEAVGGIVIMRFGEDVLQVIGRIKDKLKELASAIPEGIKMVPVYDRSHLIREAISTANWNLIEELVVVGLLIIVFLGHFRSALIPIITLPLAILISFIPIYFLHVGLNIMSIGGIIVAIGDMVDAAIIMVDNAHKRLADWEAKGSPGDRTQVLIDSAKEVGPAIFSSLLVIAISFMPVFTLEAQEGRLFSPLAYTKNLAIFMSALLAITLIPVLLPLLVRGRIIPEQKHPITRLMQTMYAPVLKLALRYRKFVMGIAIVLAMATIPLYKLIGSEFMPPLYEGTILYMPVTLPGISVTQATALLQEMDKKLKAFPEVAHVFGKTGRAETSTDPSPFNMMEVIVELKPKEFWRKGVTYESLVKEMDEALQFPGVSNAWTMPIKARNDMLTTGIRTAVGIKIFGPDIKKIEAIGKEIEMVAKEVKGTSTVYAERVAGGYFLDFQINRDQLARYGLTIMDVNRIIESAVGGENIATTIEGRERYPVNVRYLRELRDDPDKLNRILVKTPSGAEVPIAQLVTLTFRSGPAMVRDENGMLAGYVFIDISGRDIGGYVEELKQAVKVKVKLPPGYTLAWSGQYEFMQRVYERLKIFVPLTLAIIFVLFYFTFRTITETLMVMLGVPFALFGGFLLLYVLGYNMSIAVWVGMIALAGVAAETSAVMLAYLDSDYNEQKEKGLLKTLPDLIQLVQQCAVSRIRPMAMAGLANIIGLLPVMWATGIGADVMKRLAAPMVGGVFSALLLTLIVIPVVYVMWRGQMDLKKTADLTEAR</sequence>
<dbReference type="Gene3D" id="3.30.70.1430">
    <property type="entry name" value="Multidrug efflux transporter AcrB pore domain"/>
    <property type="match status" value="2"/>
</dbReference>
<keyword evidence="7 8" id="KW-0472">Membrane</keyword>
<feature type="transmembrane region" description="Helical" evidence="8">
    <location>
        <begin position="480"/>
        <end position="500"/>
    </location>
</feature>
<dbReference type="RefSeq" id="WP_058460936.1">
    <property type="nucleotide sequence ID" value="NZ_CAAAIY010000007.1"/>
</dbReference>
<evidence type="ECO:0000256" key="2">
    <source>
        <dbReference type="ARBA" id="ARBA00010942"/>
    </source>
</evidence>
<feature type="transmembrane region" description="Helical" evidence="8">
    <location>
        <begin position="1009"/>
        <end position="1031"/>
    </location>
</feature>
<dbReference type="InterPro" id="IPR001036">
    <property type="entry name" value="Acrflvin-R"/>
</dbReference>
<feature type="transmembrane region" description="Helical" evidence="8">
    <location>
        <begin position="441"/>
        <end position="460"/>
    </location>
</feature>
<feature type="transmembrane region" description="Helical" evidence="8">
    <location>
        <begin position="533"/>
        <end position="552"/>
    </location>
</feature>
<dbReference type="OrthoDB" id="9758757at2"/>
<keyword evidence="10" id="KW-1185">Reference proteome</keyword>
<feature type="transmembrane region" description="Helical" evidence="8">
    <location>
        <begin position="977"/>
        <end position="997"/>
    </location>
</feature>